<dbReference type="EMBL" id="SPHZ02000002">
    <property type="protein sequence ID" value="KAF0930529.1"/>
    <property type="molecule type" value="Genomic_DNA"/>
</dbReference>
<comment type="caution">
    <text evidence="2">The sequence shown here is derived from an EMBL/GenBank/DDBJ whole genome shotgun (WGS) entry which is preliminary data.</text>
</comment>
<accession>A0A6G1F108</accession>
<sequence>MQCNDIFHMGLCCLTLGRGTIPTATNDAINIDEDNEKDDETEEDEPSAKRKKGCGSKVDKLKKKSGSQKMNVFG</sequence>
<evidence type="ECO:0000256" key="1">
    <source>
        <dbReference type="SAM" id="MobiDB-lite"/>
    </source>
</evidence>
<keyword evidence="3" id="KW-1185">Reference proteome</keyword>
<dbReference type="Proteomes" id="UP000479710">
    <property type="component" value="Unassembled WGS sequence"/>
</dbReference>
<organism evidence="2 3">
    <name type="scientific">Oryza meyeriana var. granulata</name>
    <dbReference type="NCBI Taxonomy" id="110450"/>
    <lineage>
        <taxon>Eukaryota</taxon>
        <taxon>Viridiplantae</taxon>
        <taxon>Streptophyta</taxon>
        <taxon>Embryophyta</taxon>
        <taxon>Tracheophyta</taxon>
        <taxon>Spermatophyta</taxon>
        <taxon>Magnoliopsida</taxon>
        <taxon>Liliopsida</taxon>
        <taxon>Poales</taxon>
        <taxon>Poaceae</taxon>
        <taxon>BOP clade</taxon>
        <taxon>Oryzoideae</taxon>
        <taxon>Oryzeae</taxon>
        <taxon>Oryzinae</taxon>
        <taxon>Oryza</taxon>
        <taxon>Oryza meyeriana</taxon>
    </lineage>
</organism>
<feature type="region of interest" description="Disordered" evidence="1">
    <location>
        <begin position="24"/>
        <end position="74"/>
    </location>
</feature>
<proteinExistence type="predicted"/>
<evidence type="ECO:0000313" key="3">
    <source>
        <dbReference type="Proteomes" id="UP000479710"/>
    </source>
</evidence>
<feature type="compositionally biased region" description="Acidic residues" evidence="1">
    <location>
        <begin position="30"/>
        <end position="45"/>
    </location>
</feature>
<reference evidence="2 3" key="1">
    <citation type="submission" date="2019-11" db="EMBL/GenBank/DDBJ databases">
        <title>Whole genome sequence of Oryza granulata.</title>
        <authorList>
            <person name="Li W."/>
        </authorList>
    </citation>
    <scope>NUCLEOTIDE SEQUENCE [LARGE SCALE GENOMIC DNA]</scope>
    <source>
        <strain evidence="3">cv. Menghai</strain>
        <tissue evidence="2">Leaf</tissue>
    </source>
</reference>
<feature type="compositionally biased region" description="Basic residues" evidence="1">
    <location>
        <begin position="49"/>
        <end position="66"/>
    </location>
</feature>
<dbReference type="AlphaFoldDB" id="A0A6G1F108"/>
<gene>
    <name evidence="2" type="ORF">E2562_033296</name>
</gene>
<name>A0A6G1F108_9ORYZ</name>
<protein>
    <submittedName>
        <fullName evidence="2">Uncharacterized protein</fullName>
    </submittedName>
</protein>
<evidence type="ECO:0000313" key="2">
    <source>
        <dbReference type="EMBL" id="KAF0930529.1"/>
    </source>
</evidence>